<name>A0A444Y126_ARAHY</name>
<organism evidence="1 2">
    <name type="scientific">Arachis hypogaea</name>
    <name type="common">Peanut</name>
    <dbReference type="NCBI Taxonomy" id="3818"/>
    <lineage>
        <taxon>Eukaryota</taxon>
        <taxon>Viridiplantae</taxon>
        <taxon>Streptophyta</taxon>
        <taxon>Embryophyta</taxon>
        <taxon>Tracheophyta</taxon>
        <taxon>Spermatophyta</taxon>
        <taxon>Magnoliopsida</taxon>
        <taxon>eudicotyledons</taxon>
        <taxon>Gunneridae</taxon>
        <taxon>Pentapetalae</taxon>
        <taxon>rosids</taxon>
        <taxon>fabids</taxon>
        <taxon>Fabales</taxon>
        <taxon>Fabaceae</taxon>
        <taxon>Papilionoideae</taxon>
        <taxon>50 kb inversion clade</taxon>
        <taxon>dalbergioids sensu lato</taxon>
        <taxon>Dalbergieae</taxon>
        <taxon>Pterocarpus clade</taxon>
        <taxon>Arachis</taxon>
    </lineage>
</organism>
<accession>A0A444Y126</accession>
<gene>
    <name evidence="1" type="ORF">Ahy_B08g090963</name>
</gene>
<dbReference type="Proteomes" id="UP000289738">
    <property type="component" value="Chromosome B08"/>
</dbReference>
<protein>
    <submittedName>
        <fullName evidence="1">Uncharacterized protein</fullName>
    </submittedName>
</protein>
<comment type="caution">
    <text evidence="1">The sequence shown here is derived from an EMBL/GenBank/DDBJ whole genome shotgun (WGS) entry which is preliminary data.</text>
</comment>
<dbReference type="EMBL" id="SDMP01000018">
    <property type="protein sequence ID" value="RYQ95612.1"/>
    <property type="molecule type" value="Genomic_DNA"/>
</dbReference>
<reference evidence="1 2" key="1">
    <citation type="submission" date="2019-01" db="EMBL/GenBank/DDBJ databases">
        <title>Sequencing of cultivated peanut Arachis hypogaea provides insights into genome evolution and oil improvement.</title>
        <authorList>
            <person name="Chen X."/>
        </authorList>
    </citation>
    <scope>NUCLEOTIDE SEQUENCE [LARGE SCALE GENOMIC DNA]</scope>
    <source>
        <strain evidence="2">cv. Fuhuasheng</strain>
        <tissue evidence="1">Leaves</tissue>
    </source>
</reference>
<proteinExistence type="predicted"/>
<evidence type="ECO:0000313" key="2">
    <source>
        <dbReference type="Proteomes" id="UP000289738"/>
    </source>
</evidence>
<sequence length="190" mass="20387">MNRTVGPDQNPAGKKGLQLHTLSLLPQLLPPPKKANPSLHQSLSPSVGVRDCGAVRRTQELPSSCSRASRRILRVVCSHLASLLCARLLAPPSASECSSCACWLLRVVLALLDSASQSHSSLVSVTGISWFVCLVAGGRSNSWGCLLLRRLPWGGSRLAVDLCEAVEDLKLDKLTTEMIDILLSCLLINV</sequence>
<evidence type="ECO:0000313" key="1">
    <source>
        <dbReference type="EMBL" id="RYQ95612.1"/>
    </source>
</evidence>
<dbReference type="AlphaFoldDB" id="A0A444Y126"/>
<keyword evidence="2" id="KW-1185">Reference proteome</keyword>